<keyword evidence="2" id="KW-0812">Transmembrane</keyword>
<feature type="transmembrane region" description="Helical" evidence="2">
    <location>
        <begin position="111"/>
        <end position="133"/>
    </location>
</feature>
<evidence type="ECO:0000256" key="1">
    <source>
        <dbReference type="SAM" id="MobiDB-lite"/>
    </source>
</evidence>
<feature type="transmembrane region" description="Helical" evidence="2">
    <location>
        <begin position="527"/>
        <end position="548"/>
    </location>
</feature>
<dbReference type="OrthoDB" id="5139479at2759"/>
<accession>A0A2J6QVU5</accession>
<keyword evidence="5" id="KW-1185">Reference proteome</keyword>
<dbReference type="EMBL" id="KZ613967">
    <property type="protein sequence ID" value="PMD30380.1"/>
    <property type="molecule type" value="Genomic_DNA"/>
</dbReference>
<feature type="region of interest" description="Disordered" evidence="1">
    <location>
        <begin position="637"/>
        <end position="660"/>
    </location>
</feature>
<evidence type="ECO:0000313" key="5">
    <source>
        <dbReference type="Proteomes" id="UP000235786"/>
    </source>
</evidence>
<protein>
    <submittedName>
        <fullName evidence="4">Uncharacterized protein</fullName>
    </submittedName>
</protein>
<evidence type="ECO:0000256" key="3">
    <source>
        <dbReference type="SAM" id="SignalP"/>
    </source>
</evidence>
<organism evidence="4 5">
    <name type="scientific">Hyaloscypha variabilis (strain UAMH 11265 / GT02V1 / F)</name>
    <name type="common">Meliniomyces variabilis</name>
    <dbReference type="NCBI Taxonomy" id="1149755"/>
    <lineage>
        <taxon>Eukaryota</taxon>
        <taxon>Fungi</taxon>
        <taxon>Dikarya</taxon>
        <taxon>Ascomycota</taxon>
        <taxon>Pezizomycotina</taxon>
        <taxon>Leotiomycetes</taxon>
        <taxon>Helotiales</taxon>
        <taxon>Hyaloscyphaceae</taxon>
        <taxon>Hyaloscypha</taxon>
        <taxon>Hyaloscypha variabilis</taxon>
    </lineage>
</organism>
<sequence>MFSWHSLTALLLVLQPVSAVMGGVIRNSHGSVLIFLTLSLLVLTCLQASGSVLTRNITLVNQSRGYSIFILRTFSELTSVSLSATISSTLERIKWAMICREGRSSARFADFLALQDGTTVLGLLSLAAGAAVPSFMTRVWSTIKLIVMLLVPGIGILIMSQVQIQMAFSPVSSATPYFGYDNQPMNASVAAEYTGFTDLLLSWEFAGFLTDPTHSVDLTPQSEIAQPCRLDANSQDSSGCNRTYFMPGESVLAMPELVANASFPDADIILASDHRGYLLNFNAGSSGTEFNSSQECRTYSGRYLGVQPGAIRLCVGNLGPNELEASRLIEEGLVTCPGPIASLQMCLNDTSWYLNTGWTTRMTVFFQNSAVAYSRSNATILWHSFTDTPAIPLNLSAQQILEAYDHLLFDTTTLLNNGSSPLSLFSSPSFPTFLWLVEPEYSDQLAMGGVSGAAYSISALQSLLAFPMYFCQNGVARRLLPGAMGSKSVSNPGLSFLISQLSEPPERSSPASYAYHRYQVTVSFATLIAYIAVSGTALLACSIVQVFMNLSSHVGGGTQQPRLSRFPTLDLFMHCTIEDENRYVICQGRSGFFPTDTSQRSLRKWLSNIGIRWSRPRTIEDGLHLFGEDFVDENGEWSSTGMRPISPHPNRSKVSLSTCD</sequence>
<keyword evidence="3" id="KW-0732">Signal</keyword>
<feature type="transmembrane region" description="Helical" evidence="2">
    <location>
        <begin position="139"/>
        <end position="159"/>
    </location>
</feature>
<keyword evidence="2" id="KW-1133">Transmembrane helix</keyword>
<name>A0A2J6QVU5_HYAVF</name>
<gene>
    <name evidence="4" type="ORF">L207DRAFT_614234</name>
</gene>
<feature type="signal peptide" evidence="3">
    <location>
        <begin position="1"/>
        <end position="19"/>
    </location>
</feature>
<evidence type="ECO:0000256" key="2">
    <source>
        <dbReference type="SAM" id="Phobius"/>
    </source>
</evidence>
<keyword evidence="2" id="KW-0472">Membrane</keyword>
<dbReference type="Proteomes" id="UP000235786">
    <property type="component" value="Unassembled WGS sequence"/>
</dbReference>
<reference evidence="4 5" key="1">
    <citation type="submission" date="2016-04" db="EMBL/GenBank/DDBJ databases">
        <title>A degradative enzymes factory behind the ericoid mycorrhizal symbiosis.</title>
        <authorList>
            <consortium name="DOE Joint Genome Institute"/>
            <person name="Martino E."/>
            <person name="Morin E."/>
            <person name="Grelet G."/>
            <person name="Kuo A."/>
            <person name="Kohler A."/>
            <person name="Daghino S."/>
            <person name="Barry K."/>
            <person name="Choi C."/>
            <person name="Cichocki N."/>
            <person name="Clum A."/>
            <person name="Copeland A."/>
            <person name="Hainaut M."/>
            <person name="Haridas S."/>
            <person name="Labutti K."/>
            <person name="Lindquist E."/>
            <person name="Lipzen A."/>
            <person name="Khouja H.-R."/>
            <person name="Murat C."/>
            <person name="Ohm R."/>
            <person name="Olson A."/>
            <person name="Spatafora J."/>
            <person name="Veneault-Fourrey C."/>
            <person name="Henrissat B."/>
            <person name="Grigoriev I."/>
            <person name="Martin F."/>
            <person name="Perotto S."/>
        </authorList>
    </citation>
    <scope>NUCLEOTIDE SEQUENCE [LARGE SCALE GENOMIC DNA]</scope>
    <source>
        <strain evidence="4 5">F</strain>
    </source>
</reference>
<dbReference type="AlphaFoldDB" id="A0A2J6QVU5"/>
<feature type="chain" id="PRO_5014463563" evidence="3">
    <location>
        <begin position="20"/>
        <end position="660"/>
    </location>
</feature>
<evidence type="ECO:0000313" key="4">
    <source>
        <dbReference type="EMBL" id="PMD30380.1"/>
    </source>
</evidence>
<proteinExistence type="predicted"/>
<feature type="transmembrane region" description="Helical" evidence="2">
    <location>
        <begin position="32"/>
        <end position="54"/>
    </location>
</feature>